<evidence type="ECO:0000256" key="8">
    <source>
        <dbReference type="ARBA" id="ARBA00022692"/>
    </source>
</evidence>
<comment type="subcellular location">
    <subcellularLocation>
        <location evidence="1">Cell membrane</location>
        <topology evidence="1">Multi-pass membrane protein</topology>
    </subcellularLocation>
    <subcellularLocation>
        <location evidence="2">Golgi apparatus membrane</location>
        <topology evidence="2">Multi-pass membrane protein</topology>
    </subcellularLocation>
</comment>
<dbReference type="GO" id="GO:0000139">
    <property type="term" value="C:Golgi membrane"/>
    <property type="evidence" value="ECO:0007669"/>
    <property type="project" value="UniProtKB-SubCell"/>
</dbReference>
<keyword evidence="11 15" id="KW-1133">Transmembrane helix</keyword>
<dbReference type="Pfam" id="PF03083">
    <property type="entry name" value="MtN3_slv"/>
    <property type="match status" value="1"/>
</dbReference>
<dbReference type="PANTHER" id="PTHR10791:SF112">
    <property type="entry name" value="SUGAR TRANSPORTER SWEET1"/>
    <property type="match status" value="1"/>
</dbReference>
<protein>
    <recommendedName>
        <fullName evidence="4">Sugar transporter SWEET1</fullName>
    </recommendedName>
</protein>
<keyword evidence="13 15" id="KW-0472">Membrane</keyword>
<evidence type="ECO:0000256" key="14">
    <source>
        <dbReference type="ARBA" id="ARBA00023274"/>
    </source>
</evidence>
<keyword evidence="9" id="KW-0677">Repeat</keyword>
<dbReference type="Gene3D" id="3.30.230.10">
    <property type="match status" value="1"/>
</dbReference>
<feature type="transmembrane region" description="Helical" evidence="15">
    <location>
        <begin position="331"/>
        <end position="351"/>
    </location>
</feature>
<keyword evidence="12" id="KW-0333">Golgi apparatus</keyword>
<keyword evidence="6" id="KW-1003">Cell membrane</keyword>
<keyword evidence="8 15" id="KW-0812">Transmembrane</keyword>
<keyword evidence="16" id="KW-1185">Reference proteome</keyword>
<dbReference type="GO" id="GO:0006412">
    <property type="term" value="P:translation"/>
    <property type="evidence" value="ECO:0007669"/>
    <property type="project" value="InterPro"/>
</dbReference>
<dbReference type="GO" id="GO:0003735">
    <property type="term" value="F:structural constituent of ribosome"/>
    <property type="evidence" value="ECO:0007669"/>
    <property type="project" value="InterPro"/>
</dbReference>
<evidence type="ECO:0000256" key="11">
    <source>
        <dbReference type="ARBA" id="ARBA00022989"/>
    </source>
</evidence>
<dbReference type="FunFam" id="1.20.1280.290:FF:000004">
    <property type="entry name" value="Sugar transporter SWEET"/>
    <property type="match status" value="1"/>
</dbReference>
<keyword evidence="10" id="KW-0689">Ribosomal protein</keyword>
<evidence type="ECO:0000256" key="6">
    <source>
        <dbReference type="ARBA" id="ARBA00022475"/>
    </source>
</evidence>
<dbReference type="InterPro" id="IPR020568">
    <property type="entry name" value="Ribosomal_Su5_D2-typ_SF"/>
</dbReference>
<evidence type="ECO:0000256" key="9">
    <source>
        <dbReference type="ARBA" id="ARBA00022737"/>
    </source>
</evidence>
<evidence type="ECO:0000256" key="3">
    <source>
        <dbReference type="ARBA" id="ARBA00007809"/>
    </source>
</evidence>
<keyword evidence="14" id="KW-0687">Ribonucleoprotein</keyword>
<comment type="similarity">
    <text evidence="3">Belongs to the SWEET sugar transporter family.</text>
</comment>
<dbReference type="GO" id="GO:0005886">
    <property type="term" value="C:plasma membrane"/>
    <property type="evidence" value="ECO:0007669"/>
    <property type="project" value="UniProtKB-SubCell"/>
</dbReference>
<feature type="transmembrane region" description="Helical" evidence="15">
    <location>
        <begin position="390"/>
        <end position="411"/>
    </location>
</feature>
<evidence type="ECO:0000313" key="16">
    <source>
        <dbReference type="Proteomes" id="UP000095283"/>
    </source>
</evidence>
<evidence type="ECO:0000256" key="12">
    <source>
        <dbReference type="ARBA" id="ARBA00023034"/>
    </source>
</evidence>
<dbReference type="GO" id="GO:1990904">
    <property type="term" value="C:ribonucleoprotein complex"/>
    <property type="evidence" value="ECO:0007669"/>
    <property type="project" value="UniProtKB-KW"/>
</dbReference>
<evidence type="ECO:0000256" key="15">
    <source>
        <dbReference type="SAM" id="Phobius"/>
    </source>
</evidence>
<name>A0A1I7WUU7_HETBA</name>
<sequence length="427" mass="47894">MIRGGTLSRRLAPSEKLSCVVINRWLTWQCTDAFLLFDHDSSPYQETGMVCCHCHINFPVMLRPLLHCVRTTRPLSSEATMNSLGDAGKLKKIGKALETYIKHSNNHATMMAKERAIEYLFPSGLSDLKARPVMQPPDEIFPRFHRFLFDAEGRPQSTRFFTLRPNFYGVLSYAQMLLAFEHLISLPGSSVHANFIMEFRTRCKSTRAEVVVFDAGSGQFNIDGHGLHDFQQLIAREILLSPLLVSGFLGRVDVLATTSGSGGITVIPRAVRHGAALCIAALYPKTVEPLRLDGSSLKRFLRRMIAMEVCIITIMLYLINFGDLSNQGMEPLGYICILLNIINIGAPLFQVGEVIRSKSSESLPLPLCIACFFVSMQWLLYGIIIDDFIIQAPNYVATALSIVQLSLFIIYPRNSNKKYMEVKDSIY</sequence>
<dbReference type="AlphaFoldDB" id="A0A1I7WUU7"/>
<evidence type="ECO:0000256" key="7">
    <source>
        <dbReference type="ARBA" id="ARBA00022597"/>
    </source>
</evidence>
<dbReference type="PANTHER" id="PTHR10791">
    <property type="entry name" value="RAG1-ACTIVATING PROTEIN 1"/>
    <property type="match status" value="1"/>
</dbReference>
<evidence type="ECO:0000313" key="17">
    <source>
        <dbReference type="WBParaSite" id="Hba_08927"/>
    </source>
</evidence>
<dbReference type="Gene3D" id="1.20.1280.290">
    <property type="match status" value="1"/>
</dbReference>
<dbReference type="WBParaSite" id="Hba_08927">
    <property type="protein sequence ID" value="Hba_08927"/>
    <property type="gene ID" value="Hba_08927"/>
</dbReference>
<dbReference type="GO" id="GO:0005840">
    <property type="term" value="C:ribosome"/>
    <property type="evidence" value="ECO:0007669"/>
    <property type="project" value="UniProtKB-KW"/>
</dbReference>
<evidence type="ECO:0000256" key="4">
    <source>
        <dbReference type="ARBA" id="ARBA00021741"/>
    </source>
</evidence>
<proteinExistence type="inferred from homology"/>
<dbReference type="InterPro" id="IPR047664">
    <property type="entry name" value="SWEET"/>
</dbReference>
<feature type="transmembrane region" description="Helical" evidence="15">
    <location>
        <begin position="363"/>
        <end position="384"/>
    </location>
</feature>
<evidence type="ECO:0000256" key="13">
    <source>
        <dbReference type="ARBA" id="ARBA00023136"/>
    </source>
</evidence>
<dbReference type="SUPFAM" id="SSF54211">
    <property type="entry name" value="Ribosomal protein S5 domain 2-like"/>
    <property type="match status" value="1"/>
</dbReference>
<evidence type="ECO:0000256" key="2">
    <source>
        <dbReference type="ARBA" id="ARBA00004653"/>
    </source>
</evidence>
<evidence type="ECO:0000256" key="10">
    <source>
        <dbReference type="ARBA" id="ARBA00022980"/>
    </source>
</evidence>
<dbReference type="InterPro" id="IPR004316">
    <property type="entry name" value="SWEET_rpt"/>
</dbReference>
<dbReference type="Proteomes" id="UP000095283">
    <property type="component" value="Unplaced"/>
</dbReference>
<accession>A0A1I7WUU7</accession>
<feature type="transmembrane region" description="Helical" evidence="15">
    <location>
        <begin position="300"/>
        <end position="319"/>
    </location>
</feature>
<keyword evidence="7" id="KW-0762">Sugar transport</keyword>
<reference evidence="17" key="1">
    <citation type="submission" date="2016-11" db="UniProtKB">
        <authorList>
            <consortium name="WormBaseParasite"/>
        </authorList>
    </citation>
    <scope>IDENTIFICATION</scope>
</reference>
<dbReference type="InterPro" id="IPR000754">
    <property type="entry name" value="Ribosomal_uS9"/>
</dbReference>
<dbReference type="GO" id="GO:0051119">
    <property type="term" value="F:sugar transmembrane transporter activity"/>
    <property type="evidence" value="ECO:0007669"/>
    <property type="project" value="InterPro"/>
</dbReference>
<organism evidence="16 17">
    <name type="scientific">Heterorhabditis bacteriophora</name>
    <name type="common">Entomopathogenic nematode worm</name>
    <dbReference type="NCBI Taxonomy" id="37862"/>
    <lineage>
        <taxon>Eukaryota</taxon>
        <taxon>Metazoa</taxon>
        <taxon>Ecdysozoa</taxon>
        <taxon>Nematoda</taxon>
        <taxon>Chromadorea</taxon>
        <taxon>Rhabditida</taxon>
        <taxon>Rhabditina</taxon>
        <taxon>Rhabditomorpha</taxon>
        <taxon>Strongyloidea</taxon>
        <taxon>Heterorhabditidae</taxon>
        <taxon>Heterorhabditis</taxon>
    </lineage>
</organism>
<evidence type="ECO:0000256" key="5">
    <source>
        <dbReference type="ARBA" id="ARBA00022448"/>
    </source>
</evidence>
<evidence type="ECO:0000256" key="1">
    <source>
        <dbReference type="ARBA" id="ARBA00004651"/>
    </source>
</evidence>
<dbReference type="InterPro" id="IPR014721">
    <property type="entry name" value="Ribsml_uS5_D2-typ_fold_subgr"/>
</dbReference>
<keyword evidence="5" id="KW-0813">Transport</keyword>
<dbReference type="Pfam" id="PF00380">
    <property type="entry name" value="Ribosomal_S9"/>
    <property type="match status" value="1"/>
</dbReference>